<evidence type="ECO:0000313" key="1">
    <source>
        <dbReference type="EMBL" id="BAH38846.1"/>
    </source>
</evidence>
<gene>
    <name evidence="1" type="ordered locus">GAU_1804</name>
</gene>
<organism evidence="1 2">
    <name type="scientific">Gemmatimonas aurantiaca (strain DSM 14586 / JCM 11422 / NBRC 100505 / T-27)</name>
    <dbReference type="NCBI Taxonomy" id="379066"/>
    <lineage>
        <taxon>Bacteria</taxon>
        <taxon>Pseudomonadati</taxon>
        <taxon>Gemmatimonadota</taxon>
        <taxon>Gemmatimonadia</taxon>
        <taxon>Gemmatimonadales</taxon>
        <taxon>Gemmatimonadaceae</taxon>
        <taxon>Gemmatimonas</taxon>
    </lineage>
</organism>
<dbReference type="AlphaFoldDB" id="C1A421"/>
<sequence>MSTFQEEVTKAVEASVLKQIREGGVVSLPYEQRLKIDGALLREAYANIDRDAIRGRITQIIEERIGDLIWNALATELTNDVKQILSNKELREEVRGVLREQIRKAADAVKVAP</sequence>
<dbReference type="STRING" id="379066.GAU_1804"/>
<evidence type="ECO:0000313" key="2">
    <source>
        <dbReference type="Proteomes" id="UP000002209"/>
    </source>
</evidence>
<dbReference type="Proteomes" id="UP000002209">
    <property type="component" value="Chromosome"/>
</dbReference>
<dbReference type="RefSeq" id="WP_012683293.1">
    <property type="nucleotide sequence ID" value="NC_012489.1"/>
</dbReference>
<keyword evidence="2" id="KW-1185">Reference proteome</keyword>
<proteinExistence type="predicted"/>
<reference evidence="2" key="1">
    <citation type="submission" date="2006-03" db="EMBL/GenBank/DDBJ databases">
        <title>Complete genome sequence of Gemmatimonas aurantiaca T-27 that represents a novel phylum Gemmatimonadetes.</title>
        <authorList>
            <person name="Takasaki K."/>
            <person name="Ichikawa N."/>
            <person name="Miura H."/>
            <person name="Matsushita S."/>
            <person name="Watanabe Y."/>
            <person name="Oguchi A."/>
            <person name="Ankai A."/>
            <person name="Yashiro I."/>
            <person name="Takahashi M."/>
            <person name="Terui Y."/>
            <person name="Fukui S."/>
            <person name="Yokoyama H."/>
            <person name="Tanikawa S."/>
            <person name="Hanada S."/>
            <person name="Kamagata Y."/>
            <person name="Fujita N."/>
        </authorList>
    </citation>
    <scope>NUCLEOTIDE SEQUENCE [LARGE SCALE GENOMIC DNA]</scope>
    <source>
        <strain evidence="2">T-27 / DSM 14586 / JCM 11422 / NBRC 100505</strain>
    </source>
</reference>
<name>C1A421_GEMAT</name>
<protein>
    <submittedName>
        <fullName evidence="1">Uncharacterized protein</fullName>
    </submittedName>
</protein>
<dbReference type="EMBL" id="AP009153">
    <property type="protein sequence ID" value="BAH38846.1"/>
    <property type="molecule type" value="Genomic_DNA"/>
</dbReference>
<dbReference type="HOGENOM" id="CLU_2129829_0_0_0"/>
<dbReference type="KEGG" id="gau:GAU_1804"/>
<accession>C1A421</accession>